<organism evidence="2">
    <name type="scientific">Wuchereria bancrofti</name>
    <dbReference type="NCBI Taxonomy" id="6293"/>
    <lineage>
        <taxon>Eukaryota</taxon>
        <taxon>Metazoa</taxon>
        <taxon>Ecdysozoa</taxon>
        <taxon>Nematoda</taxon>
        <taxon>Chromadorea</taxon>
        <taxon>Rhabditida</taxon>
        <taxon>Spirurina</taxon>
        <taxon>Spiruromorpha</taxon>
        <taxon>Filarioidea</taxon>
        <taxon>Onchocercidae</taxon>
        <taxon>Wuchereria</taxon>
    </lineage>
</organism>
<evidence type="ECO:0000313" key="3">
    <source>
        <dbReference type="WBParaSite" id="maker-PairedContig_5019-snap-gene-0.2-mRNA-1"/>
    </source>
</evidence>
<sequence>MPSVLALLMVMMMIIYDGVEVVKCLEMYENDPENVDREIQTLCNLNPTFNICADQAMDKRKSSYMRFGRSYPAILETEPHLSEKRKSAYMRFGKRYVDFNDYVKRKSAYMRMQRMKEKKTQLTIYA</sequence>
<proteinExistence type="predicted"/>
<name>A0A1I8EJH9_WUCBA</name>
<dbReference type="WBParaSite" id="maker-PairedContig_5019-snap-gene-0.2-mRNA-1">
    <property type="protein sequence ID" value="maker-PairedContig_5019-snap-gene-0.2-mRNA-1"/>
    <property type="gene ID" value="maker-PairedContig_5019-snap-gene-0.2"/>
</dbReference>
<dbReference type="WBParaSite" id="maker-PairedContig_2527-snap-gene-0.2-mRNA-1">
    <property type="protein sequence ID" value="maker-PairedContig_2527-snap-gene-0.2-mRNA-1"/>
    <property type="gene ID" value="maker-PairedContig_2527-snap-gene-0.2"/>
</dbReference>
<feature type="signal peptide" evidence="1">
    <location>
        <begin position="1"/>
        <end position="21"/>
    </location>
</feature>
<reference evidence="2 3" key="1">
    <citation type="submission" date="2016-11" db="UniProtKB">
        <authorList>
            <consortium name="WormBaseParasite"/>
        </authorList>
    </citation>
    <scope>IDENTIFICATION</scope>
    <source>
        <strain evidence="2 3">pt0022</strain>
    </source>
</reference>
<dbReference type="STRING" id="6293.A0A1I8EJH9"/>
<dbReference type="AlphaFoldDB" id="A0A1I8EJH9"/>
<evidence type="ECO:0000313" key="2">
    <source>
        <dbReference type="WBParaSite" id="maker-PairedContig_2527-snap-gene-0.2-mRNA-1"/>
    </source>
</evidence>
<keyword evidence="1" id="KW-0732">Signal</keyword>
<protein>
    <submittedName>
        <fullName evidence="2 3">Uncharacterized protein</fullName>
    </submittedName>
</protein>
<accession>A0A1I8EJH9</accession>
<evidence type="ECO:0000256" key="1">
    <source>
        <dbReference type="SAM" id="SignalP"/>
    </source>
</evidence>
<feature type="chain" id="PRO_5009605235" evidence="1">
    <location>
        <begin position="22"/>
        <end position="126"/>
    </location>
</feature>